<keyword evidence="15" id="KW-1185">Reference proteome</keyword>
<name>A0ABV0M289_9HYPH</name>
<comment type="subunit">
    <text evidence="4">Homodimer.</text>
</comment>
<evidence type="ECO:0000313" key="14">
    <source>
        <dbReference type="EMBL" id="MEQ1405967.1"/>
    </source>
</evidence>
<evidence type="ECO:0000256" key="12">
    <source>
        <dbReference type="SAM" id="SignalP"/>
    </source>
</evidence>
<keyword evidence="9" id="KW-0408">Iron</keyword>
<comment type="caution">
    <text evidence="14">The sequence shown here is derived from an EMBL/GenBank/DDBJ whole genome shotgun (WGS) entry which is preliminary data.</text>
</comment>
<evidence type="ECO:0000256" key="4">
    <source>
        <dbReference type="ARBA" id="ARBA00011738"/>
    </source>
</evidence>
<keyword evidence="7" id="KW-0663">Pyridoxal phosphate</keyword>
<keyword evidence="12" id="KW-0732">Signal</keyword>
<dbReference type="InterPro" id="IPR027939">
    <property type="entry name" value="NMT1/THI5"/>
</dbReference>
<evidence type="ECO:0000256" key="2">
    <source>
        <dbReference type="ARBA" id="ARBA00004948"/>
    </source>
</evidence>
<evidence type="ECO:0000256" key="10">
    <source>
        <dbReference type="ARBA" id="ARBA00033171"/>
    </source>
</evidence>
<protein>
    <recommendedName>
        <fullName evidence="10">Thiamine pyrimidine synthase</fullName>
    </recommendedName>
</protein>
<dbReference type="InterPro" id="IPR015168">
    <property type="entry name" value="SsuA/THI5"/>
</dbReference>
<dbReference type="PANTHER" id="PTHR31528">
    <property type="entry name" value="4-AMINO-5-HYDROXYMETHYL-2-METHYLPYRIMIDINE PHOSPHATE SYNTHASE THI11-RELATED"/>
    <property type="match status" value="1"/>
</dbReference>
<dbReference type="Gene3D" id="3.40.190.10">
    <property type="entry name" value="Periplasmic binding protein-like II"/>
    <property type="match status" value="2"/>
</dbReference>
<sequence>MTAGFKTLLALVFLSAACLSRAVPASSADEISLRLPWLLNVQSAGYVMAKKQGFYEQAGLNVEIMAGGPNLNSTALVASGANTFGTNDVSQIILGAANGMDLVMVGACFQRHPGGVISLASETIEKPKDLVGKKLAYNEGGPWVLTRAMLAKAGVALDQVQLVVSPSTELLLNGSVDAKTGFAINEAVALDLQGQKTSVLLPSDYGVQTYAEVIFTTRKIVDENPDLVKRFVAATQKGYDYAFAHQKETVTAVLELNNQLDPKQQAEQLKLQESYVYTDFTKASGACAFDGDVIRETKATLMEFGGLTTDVDVETLYSTDFVPHK</sequence>
<dbReference type="PANTHER" id="PTHR31528:SF1">
    <property type="entry name" value="4-AMINO-5-HYDROXYMETHYL-2-METHYLPYRIMIDINE PHOSPHATE SYNTHASE THI11-RELATED"/>
    <property type="match status" value="1"/>
</dbReference>
<dbReference type="RefSeq" id="WP_348863142.1">
    <property type="nucleotide sequence ID" value="NZ_JBEAAL010000008.1"/>
</dbReference>
<dbReference type="SUPFAM" id="SSF53850">
    <property type="entry name" value="Periplasmic binding protein-like II"/>
    <property type="match status" value="1"/>
</dbReference>
<accession>A0ABV0M289</accession>
<feature type="chain" id="PRO_5045885481" description="Thiamine pyrimidine synthase" evidence="12">
    <location>
        <begin position="23"/>
        <end position="325"/>
    </location>
</feature>
<dbReference type="Proteomes" id="UP001496627">
    <property type="component" value="Unassembled WGS sequence"/>
</dbReference>
<keyword evidence="5" id="KW-0808">Transferase</keyword>
<comment type="function">
    <text evidence="1">Responsible for the formation of the pyrimidine heterocycle in the thiamine biosynthesis pathway. Catalyzes the formation of hydroxymethylpyrimidine phosphate (HMP-P) from histidine and pyridoxal phosphate (PLP). The protein uses PLP and the active site histidine to form HMP-P, generating an inactive enzyme. The enzyme can only undergo a single turnover, which suggests it is a suicide enzyme.</text>
</comment>
<evidence type="ECO:0000256" key="8">
    <source>
        <dbReference type="ARBA" id="ARBA00022977"/>
    </source>
</evidence>
<gene>
    <name evidence="14" type="ORF">ABK249_13570</name>
</gene>
<proteinExistence type="inferred from homology"/>
<evidence type="ECO:0000256" key="5">
    <source>
        <dbReference type="ARBA" id="ARBA00022679"/>
    </source>
</evidence>
<evidence type="ECO:0000256" key="11">
    <source>
        <dbReference type="ARBA" id="ARBA00048179"/>
    </source>
</evidence>
<reference evidence="14 15" key="1">
    <citation type="submission" date="2024-05" db="EMBL/GenBank/DDBJ databases">
        <title>Neorhizobium sp. Rsf11, a plant growth promoting and heavy metal resistant PAH-degrader.</title>
        <authorList>
            <person name="Golubev S.N."/>
            <person name="Muratova A.Y."/>
            <person name="Markelova M.I."/>
        </authorList>
    </citation>
    <scope>NUCLEOTIDE SEQUENCE [LARGE SCALE GENOMIC DNA]</scope>
    <source>
        <strain evidence="14 15">Rsf11</strain>
    </source>
</reference>
<evidence type="ECO:0000256" key="9">
    <source>
        <dbReference type="ARBA" id="ARBA00023004"/>
    </source>
</evidence>
<evidence type="ECO:0000256" key="1">
    <source>
        <dbReference type="ARBA" id="ARBA00003469"/>
    </source>
</evidence>
<feature type="domain" description="SsuA/THI5-like" evidence="13">
    <location>
        <begin position="40"/>
        <end position="248"/>
    </location>
</feature>
<keyword evidence="8" id="KW-0784">Thiamine biosynthesis</keyword>
<dbReference type="Pfam" id="PF09084">
    <property type="entry name" value="NMT1"/>
    <property type="match status" value="1"/>
</dbReference>
<evidence type="ECO:0000256" key="3">
    <source>
        <dbReference type="ARBA" id="ARBA00009406"/>
    </source>
</evidence>
<dbReference type="EMBL" id="JBEAAL010000008">
    <property type="protein sequence ID" value="MEQ1405967.1"/>
    <property type="molecule type" value="Genomic_DNA"/>
</dbReference>
<keyword evidence="6" id="KW-0479">Metal-binding</keyword>
<dbReference type="PROSITE" id="PS51257">
    <property type="entry name" value="PROKAR_LIPOPROTEIN"/>
    <property type="match status" value="1"/>
</dbReference>
<evidence type="ECO:0000313" key="15">
    <source>
        <dbReference type="Proteomes" id="UP001496627"/>
    </source>
</evidence>
<comment type="pathway">
    <text evidence="2">Cofactor biosynthesis; thiamine diphosphate biosynthesis.</text>
</comment>
<comment type="similarity">
    <text evidence="3">Belongs to the NMT1/THI5 family.</text>
</comment>
<evidence type="ECO:0000256" key="6">
    <source>
        <dbReference type="ARBA" id="ARBA00022723"/>
    </source>
</evidence>
<comment type="catalytic activity">
    <reaction evidence="11">
        <text>N(6)-(pyridoxal phosphate)-L-lysyl-[4-amino-5-hydroxymethyl-2-methylpyrimidine phosphate synthase] + L-histidyl-[4-amino-5-hydroxymethyl-2-methylpyrimidine phosphate synthase] + 2 Fe(3+) + 4 H2O = L-lysyl-[4-amino-5-hydroxymethyl-2-methylpyrimidine phosphate synthase] + (2S)-2-amino-5-hydroxy-4-oxopentanoyl-[4-amino-5-hydroxymethyl-2-methylpyrimidine phosphate synthase] + 4-amino-2-methyl-5-(phosphooxymethyl)pyrimidine + 3-oxopropanoate + 2 Fe(2+) + 2 H(+)</text>
        <dbReference type="Rhea" id="RHEA:65756"/>
        <dbReference type="Rhea" id="RHEA-COMP:16892"/>
        <dbReference type="Rhea" id="RHEA-COMP:16893"/>
        <dbReference type="Rhea" id="RHEA-COMP:16894"/>
        <dbReference type="Rhea" id="RHEA-COMP:16895"/>
        <dbReference type="ChEBI" id="CHEBI:15377"/>
        <dbReference type="ChEBI" id="CHEBI:15378"/>
        <dbReference type="ChEBI" id="CHEBI:29033"/>
        <dbReference type="ChEBI" id="CHEBI:29034"/>
        <dbReference type="ChEBI" id="CHEBI:29969"/>
        <dbReference type="ChEBI" id="CHEBI:29979"/>
        <dbReference type="ChEBI" id="CHEBI:33190"/>
        <dbReference type="ChEBI" id="CHEBI:58354"/>
        <dbReference type="ChEBI" id="CHEBI:143915"/>
        <dbReference type="ChEBI" id="CHEBI:157692"/>
    </reaction>
    <physiologicalReaction direction="left-to-right" evidence="11">
        <dbReference type="Rhea" id="RHEA:65757"/>
    </physiologicalReaction>
</comment>
<evidence type="ECO:0000256" key="7">
    <source>
        <dbReference type="ARBA" id="ARBA00022898"/>
    </source>
</evidence>
<feature type="signal peptide" evidence="12">
    <location>
        <begin position="1"/>
        <end position="22"/>
    </location>
</feature>
<evidence type="ECO:0000259" key="13">
    <source>
        <dbReference type="Pfam" id="PF09084"/>
    </source>
</evidence>
<organism evidence="14 15">
    <name type="scientific">Neorhizobium phenanthreniclasticum</name>
    <dbReference type="NCBI Taxonomy" id="3157917"/>
    <lineage>
        <taxon>Bacteria</taxon>
        <taxon>Pseudomonadati</taxon>
        <taxon>Pseudomonadota</taxon>
        <taxon>Alphaproteobacteria</taxon>
        <taxon>Hyphomicrobiales</taxon>
        <taxon>Rhizobiaceae</taxon>
        <taxon>Rhizobium/Agrobacterium group</taxon>
        <taxon>Neorhizobium</taxon>
    </lineage>
</organism>